<feature type="signal peptide" evidence="1">
    <location>
        <begin position="1"/>
        <end position="19"/>
    </location>
</feature>
<evidence type="ECO:0000256" key="1">
    <source>
        <dbReference type="SAM" id="SignalP"/>
    </source>
</evidence>
<organism evidence="2 3">
    <name type="scientific">Acrobeloides nanus</name>
    <dbReference type="NCBI Taxonomy" id="290746"/>
    <lineage>
        <taxon>Eukaryota</taxon>
        <taxon>Metazoa</taxon>
        <taxon>Ecdysozoa</taxon>
        <taxon>Nematoda</taxon>
        <taxon>Chromadorea</taxon>
        <taxon>Rhabditida</taxon>
        <taxon>Tylenchina</taxon>
        <taxon>Cephalobomorpha</taxon>
        <taxon>Cephaloboidea</taxon>
        <taxon>Cephalobidae</taxon>
        <taxon>Acrobeloides</taxon>
    </lineage>
</organism>
<protein>
    <submittedName>
        <fullName evidence="3">Secreted protein</fullName>
    </submittedName>
</protein>
<evidence type="ECO:0000313" key="2">
    <source>
        <dbReference type="Proteomes" id="UP000887540"/>
    </source>
</evidence>
<dbReference type="WBParaSite" id="ACRNAN_Path_433.g1637.t1">
    <property type="protein sequence ID" value="ACRNAN_Path_433.g1637.t1"/>
    <property type="gene ID" value="ACRNAN_Path_433.g1637"/>
</dbReference>
<keyword evidence="2" id="KW-1185">Reference proteome</keyword>
<name>A0A914C7Z8_9BILA</name>
<proteinExistence type="predicted"/>
<sequence length="92" mass="10235">MYLPFVILALFTLYVQVISVQLKRSIPEDDLLDGCVWSGTAPICYGGCVEGFVPHPDFDPISDCNNDGCDKEAFGEPCWYGTTKVYCCKIKN</sequence>
<accession>A0A914C7Z8</accession>
<evidence type="ECO:0000313" key="3">
    <source>
        <dbReference type="WBParaSite" id="ACRNAN_Path_433.g1637.t1"/>
    </source>
</evidence>
<dbReference type="AlphaFoldDB" id="A0A914C7Z8"/>
<feature type="chain" id="PRO_5037271923" evidence="1">
    <location>
        <begin position="20"/>
        <end position="92"/>
    </location>
</feature>
<keyword evidence="1" id="KW-0732">Signal</keyword>
<dbReference type="Proteomes" id="UP000887540">
    <property type="component" value="Unplaced"/>
</dbReference>
<dbReference type="PANTHER" id="PTHR35180:SF4">
    <property type="entry name" value="PROTEIN CBG06219"/>
    <property type="match status" value="1"/>
</dbReference>
<reference evidence="3" key="1">
    <citation type="submission" date="2022-11" db="UniProtKB">
        <authorList>
            <consortium name="WormBaseParasite"/>
        </authorList>
    </citation>
    <scope>IDENTIFICATION</scope>
</reference>
<dbReference type="PANTHER" id="PTHR35180">
    <property type="entry name" value="PROTEIN CBG06219"/>
    <property type="match status" value="1"/>
</dbReference>